<dbReference type="EMBL" id="JAQMPX010000004">
    <property type="protein sequence ID" value="MDB9137074.1"/>
    <property type="molecule type" value="Genomic_DNA"/>
</dbReference>
<evidence type="ECO:0000259" key="5">
    <source>
        <dbReference type="Pfam" id="PF08281"/>
    </source>
</evidence>
<dbReference type="GO" id="GO:0016987">
    <property type="term" value="F:sigma factor activity"/>
    <property type="evidence" value="ECO:0007669"/>
    <property type="project" value="UniProtKB-KW"/>
</dbReference>
<dbReference type="Proteomes" id="UP000315827">
    <property type="component" value="Unassembled WGS sequence"/>
</dbReference>
<keyword evidence="4" id="KW-0804">Transcription</keyword>
<feature type="domain" description="RNA polymerase sigma factor 70 region 4 type 2" evidence="5">
    <location>
        <begin position="124"/>
        <end position="174"/>
    </location>
</feature>
<keyword evidence="3" id="KW-0731">Sigma factor</keyword>
<organism evidence="7 8">
    <name type="scientific">Parabacteroides distasonis</name>
    <dbReference type="NCBI Taxonomy" id="823"/>
    <lineage>
        <taxon>Bacteria</taxon>
        <taxon>Pseudomonadati</taxon>
        <taxon>Bacteroidota</taxon>
        <taxon>Bacteroidia</taxon>
        <taxon>Bacteroidales</taxon>
        <taxon>Tannerellaceae</taxon>
        <taxon>Parabacteroides</taxon>
    </lineage>
</organism>
<keyword evidence="2" id="KW-0805">Transcription regulation</keyword>
<evidence type="ECO:0000313" key="8">
    <source>
        <dbReference type="Proteomes" id="UP000315827"/>
    </source>
</evidence>
<comment type="caution">
    <text evidence="7">The sequence shown here is derived from an EMBL/GenBank/DDBJ whole genome shotgun (WGS) entry which is preliminary data.</text>
</comment>
<dbReference type="Pfam" id="PF08281">
    <property type="entry name" value="Sigma70_r4_2"/>
    <property type="match status" value="1"/>
</dbReference>
<evidence type="ECO:0000313" key="6">
    <source>
        <dbReference type="EMBL" id="MDB9137074.1"/>
    </source>
</evidence>
<dbReference type="InterPro" id="IPR013324">
    <property type="entry name" value="RNA_pol_sigma_r3/r4-like"/>
</dbReference>
<dbReference type="NCBIfam" id="TIGR02985">
    <property type="entry name" value="Sig70_bacteroi1"/>
    <property type="match status" value="1"/>
</dbReference>
<evidence type="ECO:0000313" key="7">
    <source>
        <dbReference type="EMBL" id="TWV59008.1"/>
    </source>
</evidence>
<dbReference type="InterPro" id="IPR014327">
    <property type="entry name" value="RNA_pol_sigma70_bacteroid"/>
</dbReference>
<dbReference type="EMBL" id="VOHW01000017">
    <property type="protein sequence ID" value="TWV59008.1"/>
    <property type="molecule type" value="Genomic_DNA"/>
</dbReference>
<gene>
    <name evidence="7" type="ORF">FSA05_19790</name>
    <name evidence="6" type="ORF">PN612_00955</name>
</gene>
<reference evidence="7 8" key="1">
    <citation type="submission" date="2019-07" db="EMBL/GenBank/DDBJ databases">
        <title>Genome sequencing of Parabacteroides distasonis iSURF_7.</title>
        <authorList>
            <person name="Degefu H.N."/>
            <person name="Ruoff K.L."/>
            <person name="Price C.E."/>
            <person name="Valls R.A."/>
            <person name="O'Toole G.A."/>
        </authorList>
    </citation>
    <scope>NUCLEOTIDE SEQUENCE [LARGE SCALE GENOMIC DNA]</scope>
    <source>
        <strain evidence="7 8">CFPLTA003_1B</strain>
    </source>
</reference>
<dbReference type="RefSeq" id="WP_146376101.1">
    <property type="nucleotide sequence ID" value="NZ_JAQMPX010000004.1"/>
</dbReference>
<dbReference type="Gene3D" id="1.10.10.10">
    <property type="entry name" value="Winged helix-like DNA-binding domain superfamily/Winged helix DNA-binding domain"/>
    <property type="match status" value="1"/>
</dbReference>
<name>A0A5C6KBQ1_PARDI</name>
<dbReference type="Proteomes" id="UP001211522">
    <property type="component" value="Unassembled WGS sequence"/>
</dbReference>
<evidence type="ECO:0000256" key="2">
    <source>
        <dbReference type="ARBA" id="ARBA00023015"/>
    </source>
</evidence>
<evidence type="ECO:0000256" key="1">
    <source>
        <dbReference type="ARBA" id="ARBA00010641"/>
    </source>
</evidence>
<reference evidence="6" key="2">
    <citation type="submission" date="2023-01" db="EMBL/GenBank/DDBJ databases">
        <title>Human gut microbiome strain richness.</title>
        <authorList>
            <person name="Chen-Liaw A."/>
        </authorList>
    </citation>
    <scope>NUCLEOTIDE SEQUENCE</scope>
    <source>
        <strain evidence="6">D35st1_E5_D35t1_190705</strain>
    </source>
</reference>
<comment type="similarity">
    <text evidence="1">Belongs to the sigma-70 factor family. ECF subfamily.</text>
</comment>
<proteinExistence type="inferred from homology"/>
<dbReference type="GO" id="GO:0006352">
    <property type="term" value="P:DNA-templated transcription initiation"/>
    <property type="evidence" value="ECO:0007669"/>
    <property type="project" value="InterPro"/>
</dbReference>
<dbReference type="AlphaFoldDB" id="A0A5C6KBQ1"/>
<protein>
    <submittedName>
        <fullName evidence="7">RNA polymerase sigma-70 factor</fullName>
    </submittedName>
</protein>
<dbReference type="GO" id="GO:0003677">
    <property type="term" value="F:DNA binding"/>
    <property type="evidence" value="ECO:0007669"/>
    <property type="project" value="InterPro"/>
</dbReference>
<dbReference type="PANTHER" id="PTHR43133">
    <property type="entry name" value="RNA POLYMERASE ECF-TYPE SIGMA FACTO"/>
    <property type="match status" value="1"/>
</dbReference>
<dbReference type="SUPFAM" id="SSF88659">
    <property type="entry name" value="Sigma3 and sigma4 domains of RNA polymerase sigma factors"/>
    <property type="match status" value="1"/>
</dbReference>
<dbReference type="InterPro" id="IPR036388">
    <property type="entry name" value="WH-like_DNA-bd_sf"/>
</dbReference>
<dbReference type="InterPro" id="IPR013249">
    <property type="entry name" value="RNA_pol_sigma70_r4_t2"/>
</dbReference>
<dbReference type="SUPFAM" id="SSF88946">
    <property type="entry name" value="Sigma2 domain of RNA polymerase sigma factors"/>
    <property type="match status" value="1"/>
</dbReference>
<dbReference type="InterPro" id="IPR014284">
    <property type="entry name" value="RNA_pol_sigma-70_dom"/>
</dbReference>
<dbReference type="InterPro" id="IPR039425">
    <property type="entry name" value="RNA_pol_sigma-70-like"/>
</dbReference>
<dbReference type="PANTHER" id="PTHR43133:SF46">
    <property type="entry name" value="RNA POLYMERASE SIGMA-70 FACTOR ECF SUBFAMILY"/>
    <property type="match status" value="1"/>
</dbReference>
<dbReference type="Gene3D" id="1.10.1740.10">
    <property type="match status" value="1"/>
</dbReference>
<evidence type="ECO:0000256" key="4">
    <source>
        <dbReference type="ARBA" id="ARBA00023163"/>
    </source>
</evidence>
<dbReference type="InterPro" id="IPR013325">
    <property type="entry name" value="RNA_pol_sigma_r2"/>
</dbReference>
<sequence>MEETINIRSIFKQIANDDPRAFQLFFDYTYMKLYRYTSYFLVEKGVCKDVISDVYLYLWQNRKQLPEIQNYENYLFICARNHALKYKSESDKYQKIRLEDADLGGLSEKSTPEQEILDNELKKIIELAINSLPEKCRLIFFMVREENMTYKEVAQILSISDRTVHAQMCIAIRKIGIVIQEYRTGKKIK</sequence>
<dbReference type="NCBIfam" id="TIGR02937">
    <property type="entry name" value="sigma70-ECF"/>
    <property type="match status" value="1"/>
</dbReference>
<evidence type="ECO:0000256" key="3">
    <source>
        <dbReference type="ARBA" id="ARBA00023082"/>
    </source>
</evidence>
<accession>A0A5C6KBQ1</accession>